<dbReference type="GO" id="GO:0005525">
    <property type="term" value="F:GTP binding"/>
    <property type="evidence" value="ECO:0007669"/>
    <property type="project" value="InterPro"/>
</dbReference>
<evidence type="ECO:0000313" key="3">
    <source>
        <dbReference type="EMBL" id="QHT24837.1"/>
    </source>
</evidence>
<dbReference type="GO" id="GO:0016787">
    <property type="term" value="F:hydrolase activity"/>
    <property type="evidence" value="ECO:0007669"/>
    <property type="project" value="UniProtKB-KW"/>
</dbReference>
<name>A0A6C0E6N7_9ZZZZ</name>
<dbReference type="InterPro" id="IPR027417">
    <property type="entry name" value="P-loop_NTPase"/>
</dbReference>
<dbReference type="SMART" id="SM00943">
    <property type="entry name" value="Prim-Pol"/>
    <property type="match status" value="1"/>
</dbReference>
<keyword evidence="1" id="KW-0378">Hydrolase</keyword>
<dbReference type="AlphaFoldDB" id="A0A6C0E6N7"/>
<dbReference type="InterPro" id="IPR051620">
    <property type="entry name" value="ORF904-like_C"/>
</dbReference>
<dbReference type="SUPFAM" id="SSF56747">
    <property type="entry name" value="Prim-pol domain"/>
    <property type="match status" value="1"/>
</dbReference>
<dbReference type="PANTHER" id="PTHR35372">
    <property type="entry name" value="ATP BINDING PROTEIN-RELATED"/>
    <property type="match status" value="1"/>
</dbReference>
<dbReference type="CDD" id="cd00882">
    <property type="entry name" value="Ras_like_GTPase"/>
    <property type="match status" value="1"/>
</dbReference>
<dbReference type="SUPFAM" id="SSF52540">
    <property type="entry name" value="P-loop containing nucleoside triphosphate hydrolases"/>
    <property type="match status" value="1"/>
</dbReference>
<organism evidence="3">
    <name type="scientific">viral metagenome</name>
    <dbReference type="NCBI Taxonomy" id="1070528"/>
    <lineage>
        <taxon>unclassified sequences</taxon>
        <taxon>metagenomes</taxon>
        <taxon>organismal metagenomes</taxon>
    </lineage>
</organism>
<reference evidence="3" key="1">
    <citation type="journal article" date="2020" name="Nature">
        <title>Giant virus diversity and host interactions through global metagenomics.</title>
        <authorList>
            <person name="Schulz F."/>
            <person name="Roux S."/>
            <person name="Paez-Espino D."/>
            <person name="Jungbluth S."/>
            <person name="Walsh D.A."/>
            <person name="Denef V.J."/>
            <person name="McMahon K.D."/>
            <person name="Konstantinidis K.T."/>
            <person name="Eloe-Fadrosh E.A."/>
            <person name="Kyrpides N.C."/>
            <person name="Woyke T."/>
        </authorList>
    </citation>
    <scope>NUCLEOTIDE SEQUENCE</scope>
    <source>
        <strain evidence="3">GVMAG-M-3300023179-150</strain>
    </source>
</reference>
<sequence length="855" mass="98916">MADIDEVNILFIGNGSCGKTTIISGICNKIYGSIKKFCGTKRIAIYNTGSIPSFFKNDMDHYIVNDLDIDIPNVNIIDTVGYYKNENDVVTDTFISTMLNNIDLVVCVIDVNVPFDKNIIKKYQPIENVLFVINKCDDLINDSDIKVSIKEITDDICNKNVVCVSADNILCCKSILKNFSTNIPGSKLKVFDVLFNIQNNDPNELLLKLDYNKFILKIKELLPVQSIFDNKIKKYIDGIDTIKDLIELSKKYSVSSKAFNKNLSIVVGKCLNDKSNTLDRQEKKNKLLSGVSDDIEYIKNNTTLQHYIAGLLNVDTILSDSVILQMASELSKFDIVCKKIFAQLLNLHIDGSNVKNVIKYLLLLNRDVLINNITMIDEISFTLMKHLLPTITDVEKLIVITHIDMYFELYSKFLPITCKIKYYRLEVSNDVIMSNTQSLVSQRIDILNFFDKIFNNKPVDLVSKKNNMIIKLLNEKFALFPCADKYPLCKKWNYIDNSKSYKMKDKLITKNIGLVCGELSNIFIIDIDQKDDGMEYWNMMLNQYNNGIDIDTLKVNTANNGKHYYFKLDDDIKLLTTKNKIFSTTEKKIGIDVRNNSGYVIMPYSVLETDKMYKFENYDENKTFREQIKNVPEWLKKCLNIWYEKNDCKCEIIDDESEFNKEDEDPPLNNNFDNYHDIFKSDKLTKYQSFIAICNDIRISVSAKNASSAVNKAATIFHKISGDKLKLFNIQLIKQMPSNRKIMCRYISQRYLYSKPVKFIDKNNIERTCLHYNVSHRITEKDAYGCYLSEQRKDIDKNTEYSKYSKYSKFTKTIEKSSSKNTEYSNLIKTIEKSWNELSEVGRSKYFDLAAKKKF</sequence>
<dbReference type="CDD" id="cd04859">
    <property type="entry name" value="Prim_Pol"/>
    <property type="match status" value="1"/>
</dbReference>
<dbReference type="InterPro" id="IPR015330">
    <property type="entry name" value="DNA_primase/pol_bifunc_N"/>
</dbReference>
<dbReference type="Pfam" id="PF09250">
    <property type="entry name" value="Prim-Pol"/>
    <property type="match status" value="1"/>
</dbReference>
<dbReference type="Pfam" id="PF01926">
    <property type="entry name" value="MMR_HSR1"/>
    <property type="match status" value="1"/>
</dbReference>
<dbReference type="PANTHER" id="PTHR35372:SF2">
    <property type="entry name" value="SF3 HELICASE DOMAIN-CONTAINING PROTEIN"/>
    <property type="match status" value="1"/>
</dbReference>
<proteinExistence type="predicted"/>
<feature type="domain" description="DNA primase/polymerase bifunctional N-terminal" evidence="2">
    <location>
        <begin position="469"/>
        <end position="635"/>
    </location>
</feature>
<accession>A0A6C0E6N7</accession>
<dbReference type="InterPro" id="IPR006073">
    <property type="entry name" value="GTP-bd"/>
</dbReference>
<protein>
    <recommendedName>
        <fullName evidence="2">DNA primase/polymerase bifunctional N-terminal domain-containing protein</fullName>
    </recommendedName>
</protein>
<evidence type="ECO:0000256" key="1">
    <source>
        <dbReference type="ARBA" id="ARBA00022801"/>
    </source>
</evidence>
<dbReference type="EMBL" id="MN739749">
    <property type="protein sequence ID" value="QHT24837.1"/>
    <property type="molecule type" value="Genomic_DNA"/>
</dbReference>
<evidence type="ECO:0000259" key="2">
    <source>
        <dbReference type="SMART" id="SM00943"/>
    </source>
</evidence>
<dbReference type="Gene3D" id="3.40.50.300">
    <property type="entry name" value="P-loop containing nucleotide triphosphate hydrolases"/>
    <property type="match status" value="1"/>
</dbReference>